<dbReference type="NCBIfam" id="TIGR00054">
    <property type="entry name" value="RIP metalloprotease RseP"/>
    <property type="match status" value="1"/>
</dbReference>
<dbReference type="Pfam" id="PF02163">
    <property type="entry name" value="Peptidase_M50"/>
    <property type="match status" value="1"/>
</dbReference>
<dbReference type="PROSITE" id="PS50106">
    <property type="entry name" value="PDZ"/>
    <property type="match status" value="1"/>
</dbReference>
<gene>
    <name evidence="13" type="primary">rseP</name>
    <name evidence="13" type="ORF">WOB96_00230</name>
</gene>
<dbReference type="InterPro" id="IPR041489">
    <property type="entry name" value="PDZ_6"/>
</dbReference>
<evidence type="ECO:0000256" key="3">
    <source>
        <dbReference type="ARBA" id="ARBA00007931"/>
    </source>
</evidence>
<dbReference type="Gene3D" id="2.30.42.10">
    <property type="match status" value="2"/>
</dbReference>
<dbReference type="Proteomes" id="UP001446205">
    <property type="component" value="Unassembled WGS sequence"/>
</dbReference>
<name>A0ABU9D4H0_9PROT</name>
<feature type="transmembrane region" description="Helical" evidence="11">
    <location>
        <begin position="98"/>
        <end position="122"/>
    </location>
</feature>
<feature type="domain" description="PDZ" evidence="12">
    <location>
        <begin position="196"/>
        <end position="251"/>
    </location>
</feature>
<evidence type="ECO:0000313" key="14">
    <source>
        <dbReference type="Proteomes" id="UP001446205"/>
    </source>
</evidence>
<dbReference type="CDD" id="cd06163">
    <property type="entry name" value="S2P-M50_PDZ_RseP-like"/>
    <property type="match status" value="1"/>
</dbReference>
<sequence length="448" mass="48580">MNLIYTIFMFVFAIGTLVAVHEFGHFWVARRLGVKVLKFSIGFGPSLYSWHGRDGTEYALSAIPLGGYVKMLGEHAGDTIDPADQHRAFDRKPVSRRFAIVAAGPVFNLLFAILAYAVVFMIGVPGLAPIIGEVAPNSLAARAGVLPGERVLAVNDEPIKSWQDLRMSLVNQAMSREPAELLIERSGERRVHTLQFAGLDKDQLNASFVEEALGLQPYLPIVVGQLQPGSPAERAGLQKGDRIVKVNGQVINTWSTFLSQVEANPGKPLTFIIDRDGREQPVTITPAPQVVKDRTVGRIGMSPASLPDSLQVLDQSGPIEGLGRGFRETVKLTSMTFEMLWQMAKGLVSTENLGGPIAIAQFAGQSAQGGVVTFLSFLAMISISLGVLNLLPIPVLDGGHLFFYVVEMIKGSPVSEAVMARAQQAGLFLLLLLMGFAFYNDITRLLNQ</sequence>
<keyword evidence="14" id="KW-1185">Reference proteome</keyword>
<dbReference type="InterPro" id="IPR001478">
    <property type="entry name" value="PDZ"/>
</dbReference>
<dbReference type="SUPFAM" id="SSF50156">
    <property type="entry name" value="PDZ domain-like"/>
    <property type="match status" value="2"/>
</dbReference>
<dbReference type="EMBL" id="JBBPCO010000001">
    <property type="protein sequence ID" value="MEK8088181.1"/>
    <property type="molecule type" value="Genomic_DNA"/>
</dbReference>
<dbReference type="Pfam" id="PF17820">
    <property type="entry name" value="PDZ_6"/>
    <property type="match status" value="2"/>
</dbReference>
<dbReference type="CDD" id="cd23081">
    <property type="entry name" value="cpPDZ_EcRseP-like"/>
    <property type="match status" value="2"/>
</dbReference>
<keyword evidence="10 11" id="KW-0472">Membrane</keyword>
<comment type="similarity">
    <text evidence="3 11">Belongs to the peptidase M50B family.</text>
</comment>
<evidence type="ECO:0000259" key="12">
    <source>
        <dbReference type="PROSITE" id="PS50106"/>
    </source>
</evidence>
<evidence type="ECO:0000256" key="1">
    <source>
        <dbReference type="ARBA" id="ARBA00001947"/>
    </source>
</evidence>
<dbReference type="EC" id="3.4.24.-" evidence="11"/>
<keyword evidence="8 11" id="KW-1133">Transmembrane helix</keyword>
<keyword evidence="7 11" id="KW-0862">Zinc</keyword>
<evidence type="ECO:0000256" key="2">
    <source>
        <dbReference type="ARBA" id="ARBA00004141"/>
    </source>
</evidence>
<evidence type="ECO:0000256" key="5">
    <source>
        <dbReference type="ARBA" id="ARBA00022692"/>
    </source>
</evidence>
<dbReference type="RefSeq" id="WP_341369248.1">
    <property type="nucleotide sequence ID" value="NZ_JBBPCO010000001.1"/>
</dbReference>
<dbReference type="SMART" id="SM00228">
    <property type="entry name" value="PDZ"/>
    <property type="match status" value="2"/>
</dbReference>
<dbReference type="PANTHER" id="PTHR42837:SF2">
    <property type="entry name" value="MEMBRANE METALLOPROTEASE ARASP2, CHLOROPLASTIC-RELATED"/>
    <property type="match status" value="1"/>
</dbReference>
<dbReference type="PANTHER" id="PTHR42837">
    <property type="entry name" value="REGULATOR OF SIGMA-E PROTEASE RSEP"/>
    <property type="match status" value="1"/>
</dbReference>
<feature type="transmembrane region" description="Helical" evidence="11">
    <location>
        <begin position="418"/>
        <end position="439"/>
    </location>
</feature>
<reference evidence="13 14" key="1">
    <citation type="submission" date="2024-04" db="EMBL/GenBank/DDBJ databases">
        <authorList>
            <person name="Abashina T."/>
            <person name="Shaikin A."/>
        </authorList>
    </citation>
    <scope>NUCLEOTIDE SEQUENCE [LARGE SCALE GENOMIC DNA]</scope>
    <source>
        <strain evidence="13 14">AAFK</strain>
    </source>
</reference>
<keyword evidence="9 11" id="KW-0482">Metalloprotease</keyword>
<evidence type="ECO:0000256" key="7">
    <source>
        <dbReference type="ARBA" id="ARBA00022833"/>
    </source>
</evidence>
<keyword evidence="5 11" id="KW-0812">Transmembrane</keyword>
<evidence type="ECO:0000256" key="6">
    <source>
        <dbReference type="ARBA" id="ARBA00022801"/>
    </source>
</evidence>
<proteinExistence type="inferred from homology"/>
<evidence type="ECO:0000256" key="10">
    <source>
        <dbReference type="ARBA" id="ARBA00023136"/>
    </source>
</evidence>
<evidence type="ECO:0000256" key="4">
    <source>
        <dbReference type="ARBA" id="ARBA00022670"/>
    </source>
</evidence>
<keyword evidence="11" id="KW-0479">Metal-binding</keyword>
<keyword evidence="4" id="KW-0645">Protease</keyword>
<dbReference type="GO" id="GO:0008237">
    <property type="term" value="F:metallopeptidase activity"/>
    <property type="evidence" value="ECO:0007669"/>
    <property type="project" value="UniProtKB-KW"/>
</dbReference>
<feature type="transmembrane region" description="Helical" evidence="11">
    <location>
        <begin position="374"/>
        <end position="406"/>
    </location>
</feature>
<comment type="cofactor">
    <cofactor evidence="1 11">
        <name>Zn(2+)</name>
        <dbReference type="ChEBI" id="CHEBI:29105"/>
    </cofactor>
</comment>
<dbReference type="InterPro" id="IPR008915">
    <property type="entry name" value="Peptidase_M50"/>
</dbReference>
<comment type="caution">
    <text evidence="13">The sequence shown here is derived from an EMBL/GenBank/DDBJ whole genome shotgun (WGS) entry which is preliminary data.</text>
</comment>
<dbReference type="InterPro" id="IPR004387">
    <property type="entry name" value="Pept_M50_Zn"/>
</dbReference>
<evidence type="ECO:0000256" key="11">
    <source>
        <dbReference type="RuleBase" id="RU362031"/>
    </source>
</evidence>
<protein>
    <recommendedName>
        <fullName evidence="11">Zinc metalloprotease</fullName>
        <ecNumber evidence="11">3.4.24.-</ecNumber>
    </recommendedName>
</protein>
<evidence type="ECO:0000256" key="8">
    <source>
        <dbReference type="ARBA" id="ARBA00022989"/>
    </source>
</evidence>
<feature type="transmembrane region" description="Helical" evidence="11">
    <location>
        <begin position="6"/>
        <end position="28"/>
    </location>
</feature>
<organism evidence="13 14">
    <name type="scientific">Thermithiobacillus plumbiphilus</name>
    <dbReference type="NCBI Taxonomy" id="1729899"/>
    <lineage>
        <taxon>Bacteria</taxon>
        <taxon>Pseudomonadati</taxon>
        <taxon>Pseudomonadota</taxon>
        <taxon>Acidithiobacillia</taxon>
        <taxon>Acidithiobacillales</taxon>
        <taxon>Thermithiobacillaceae</taxon>
        <taxon>Thermithiobacillus</taxon>
    </lineage>
</organism>
<keyword evidence="6 11" id="KW-0378">Hydrolase</keyword>
<dbReference type="InterPro" id="IPR036034">
    <property type="entry name" value="PDZ_sf"/>
</dbReference>
<evidence type="ECO:0000313" key="13">
    <source>
        <dbReference type="EMBL" id="MEK8088181.1"/>
    </source>
</evidence>
<accession>A0ABU9D4H0</accession>
<evidence type="ECO:0000256" key="9">
    <source>
        <dbReference type="ARBA" id="ARBA00023049"/>
    </source>
</evidence>
<comment type="subcellular location">
    <subcellularLocation>
        <location evidence="2">Membrane</location>
        <topology evidence="2">Multi-pass membrane protein</topology>
    </subcellularLocation>
</comment>